<sequence>MPTSHPSKRPDASVALNMRIKPATRNLIDRAAEMLGKTRTDFMLEASERRAEEVLLDRTIFTVSAEIYAEYLARLDAPTQPNERLKRTMSTKAPWDEV</sequence>
<gene>
    <name evidence="7" type="ORF">BMW22_28215</name>
</gene>
<comment type="similarity">
    <text evidence="6">Belongs to the TacA antitoxin family.</text>
</comment>
<evidence type="ECO:0000256" key="6">
    <source>
        <dbReference type="ARBA" id="ARBA00049988"/>
    </source>
</evidence>
<dbReference type="GO" id="GO:0003677">
    <property type="term" value="F:DNA binding"/>
    <property type="evidence" value="ECO:0007669"/>
    <property type="project" value="UniProtKB-KW"/>
</dbReference>
<dbReference type="Gene3D" id="1.20.5.780">
    <property type="entry name" value="Single helix bin"/>
    <property type="match status" value="1"/>
</dbReference>
<evidence type="ECO:0000313" key="7">
    <source>
        <dbReference type="EMBL" id="API55395.1"/>
    </source>
</evidence>
<proteinExistence type="inferred from homology"/>
<accession>A0A1L3ZIB2</accession>
<reference evidence="7 8" key="1">
    <citation type="submission" date="2016-11" db="EMBL/GenBank/DDBJ databases">
        <title>Rhizobium leguminosarum bv. viciae strain Vaf12 isolated from Vavilovia formosa root nodules from Russia, Dagestan.</title>
        <authorList>
            <person name="Kimeklis A."/>
        </authorList>
    </citation>
    <scope>NUCLEOTIDE SEQUENCE [LARGE SCALE GENOMIC DNA]</scope>
    <source>
        <strain evidence="7 8">Vaf-108</strain>
        <plasmid evidence="8">Plasmid unnamed1</plasmid>
    </source>
</reference>
<dbReference type="EMBL" id="CP018229">
    <property type="protein sequence ID" value="API55395.1"/>
    <property type="molecule type" value="Genomic_DNA"/>
</dbReference>
<evidence type="ECO:0000256" key="5">
    <source>
        <dbReference type="ARBA" id="ARBA00023163"/>
    </source>
</evidence>
<evidence type="ECO:0008006" key="9">
    <source>
        <dbReference type="Google" id="ProtNLM"/>
    </source>
</evidence>
<organism evidence="7 8">
    <name type="scientific">Rhizobium leguminosarum</name>
    <dbReference type="NCBI Taxonomy" id="384"/>
    <lineage>
        <taxon>Bacteria</taxon>
        <taxon>Pseudomonadati</taxon>
        <taxon>Pseudomonadota</taxon>
        <taxon>Alphaproteobacteria</taxon>
        <taxon>Hyphomicrobiales</taxon>
        <taxon>Rhizobiaceae</taxon>
        <taxon>Rhizobium/Agrobacterium group</taxon>
        <taxon>Rhizobium</taxon>
    </lineage>
</organism>
<dbReference type="PANTHER" id="PTHR35401">
    <property type="entry name" value="COPG FAMILY HELIX-TURN-HELIX PROTEIN-RELATED-RELATED"/>
    <property type="match status" value="1"/>
</dbReference>
<geneLocation type="plasmid" evidence="7">
    <name>unnamed1</name>
</geneLocation>
<evidence type="ECO:0000256" key="1">
    <source>
        <dbReference type="ARBA" id="ARBA00022491"/>
    </source>
</evidence>
<evidence type="ECO:0000256" key="2">
    <source>
        <dbReference type="ARBA" id="ARBA00022649"/>
    </source>
</evidence>
<keyword evidence="3" id="KW-0805">Transcription regulation</keyword>
<keyword evidence="2" id="KW-1277">Toxin-antitoxin system</keyword>
<dbReference type="Proteomes" id="UP000183050">
    <property type="component" value="Plasmid unnamed1"/>
</dbReference>
<dbReference type="SUPFAM" id="SSF47598">
    <property type="entry name" value="Ribbon-helix-helix"/>
    <property type="match status" value="1"/>
</dbReference>
<evidence type="ECO:0000256" key="3">
    <source>
        <dbReference type="ARBA" id="ARBA00023015"/>
    </source>
</evidence>
<dbReference type="InterPro" id="IPR014795">
    <property type="entry name" value="TacA_1-like"/>
</dbReference>
<evidence type="ECO:0000313" key="8">
    <source>
        <dbReference type="Proteomes" id="UP000183050"/>
    </source>
</evidence>
<dbReference type="RefSeq" id="WP_072641067.1">
    <property type="nucleotide sequence ID" value="NZ_CP018229.1"/>
</dbReference>
<dbReference type="Pfam" id="PF08681">
    <property type="entry name" value="TacA1"/>
    <property type="match status" value="1"/>
</dbReference>
<dbReference type="InterPro" id="IPR010985">
    <property type="entry name" value="Ribbon_hlx_hlx"/>
</dbReference>
<protein>
    <recommendedName>
        <fullName evidence="9">DUF1778 domain-containing protein</fullName>
    </recommendedName>
</protein>
<keyword evidence="7" id="KW-0614">Plasmid</keyword>
<keyword evidence="1" id="KW-0678">Repressor</keyword>
<name>A0A1L3ZIB2_RHILE</name>
<dbReference type="AlphaFoldDB" id="A0A1L3ZIB2"/>
<keyword evidence="4" id="KW-0238">DNA-binding</keyword>
<dbReference type="GO" id="GO:0006355">
    <property type="term" value="P:regulation of DNA-templated transcription"/>
    <property type="evidence" value="ECO:0007669"/>
    <property type="project" value="InterPro"/>
</dbReference>
<dbReference type="PANTHER" id="PTHR35401:SF1">
    <property type="entry name" value="CYTOPLASMIC PROTEIN"/>
    <property type="match status" value="1"/>
</dbReference>
<evidence type="ECO:0000256" key="4">
    <source>
        <dbReference type="ARBA" id="ARBA00023125"/>
    </source>
</evidence>
<keyword evidence="5" id="KW-0804">Transcription</keyword>